<keyword evidence="2" id="KW-0238">DNA-binding</keyword>
<dbReference type="InterPro" id="IPR036390">
    <property type="entry name" value="WH_DNA-bd_sf"/>
</dbReference>
<keyword evidence="3" id="KW-0804">Transcription</keyword>
<dbReference type="NCBIfam" id="NF033788">
    <property type="entry name" value="HTH_metalloreg"/>
    <property type="match status" value="1"/>
</dbReference>
<dbReference type="PANTHER" id="PTHR33154:SF18">
    <property type="entry name" value="ARSENICAL RESISTANCE OPERON REPRESSOR"/>
    <property type="match status" value="1"/>
</dbReference>
<accession>A0A087CKY6</accession>
<keyword evidence="7" id="KW-1185">Reference proteome</keyword>
<dbReference type="InterPro" id="IPR011991">
    <property type="entry name" value="ArsR-like_HTH"/>
</dbReference>
<evidence type="ECO:0000259" key="5">
    <source>
        <dbReference type="PROSITE" id="PS50987"/>
    </source>
</evidence>
<dbReference type="PANTHER" id="PTHR33154">
    <property type="entry name" value="TRANSCRIPTIONAL REGULATOR, ARSR FAMILY"/>
    <property type="match status" value="1"/>
</dbReference>
<keyword evidence="1" id="KW-0805">Transcription regulation</keyword>
<dbReference type="EMBL" id="JGZI01000004">
    <property type="protein sequence ID" value="KFI83936.1"/>
    <property type="molecule type" value="Genomic_DNA"/>
</dbReference>
<reference evidence="6 7" key="1">
    <citation type="submission" date="2014-03" db="EMBL/GenBank/DDBJ databases">
        <title>Genomics of Bifidobacteria.</title>
        <authorList>
            <person name="Ventura M."/>
            <person name="Milani C."/>
            <person name="Lugli G.A."/>
        </authorList>
    </citation>
    <scope>NUCLEOTIDE SEQUENCE [LARGE SCALE GENOMIC DNA]</scope>
    <source>
        <strain evidence="6 7">LMG 21775</strain>
    </source>
</reference>
<organism evidence="6 7">
    <name type="scientific">Bifidobacterium psychraerophilum</name>
    <dbReference type="NCBI Taxonomy" id="218140"/>
    <lineage>
        <taxon>Bacteria</taxon>
        <taxon>Bacillati</taxon>
        <taxon>Actinomycetota</taxon>
        <taxon>Actinomycetes</taxon>
        <taxon>Bifidobacteriales</taxon>
        <taxon>Bifidobacteriaceae</taxon>
        <taxon>Bifidobacterium</taxon>
    </lineage>
</organism>
<dbReference type="InterPro" id="IPR036388">
    <property type="entry name" value="WH-like_DNA-bd_sf"/>
</dbReference>
<evidence type="ECO:0000313" key="7">
    <source>
        <dbReference type="Proteomes" id="UP000029050"/>
    </source>
</evidence>
<dbReference type="InterPro" id="IPR018334">
    <property type="entry name" value="ArsR_HTH"/>
</dbReference>
<dbReference type="PROSITE" id="PS50987">
    <property type="entry name" value="HTH_ARSR_2"/>
    <property type="match status" value="1"/>
</dbReference>
<dbReference type="PRINTS" id="PR00778">
    <property type="entry name" value="HTHARSR"/>
</dbReference>
<proteinExistence type="predicted"/>
<dbReference type="STRING" id="218140.BPSY_2206"/>
<comment type="caution">
    <text evidence="6">The sequence shown here is derived from an EMBL/GenBank/DDBJ whole genome shotgun (WGS) entry which is preliminary data.</text>
</comment>
<evidence type="ECO:0000256" key="4">
    <source>
        <dbReference type="SAM" id="MobiDB-lite"/>
    </source>
</evidence>
<name>A0A087CKY6_9BIFI</name>
<dbReference type="Gene3D" id="1.10.10.10">
    <property type="entry name" value="Winged helix-like DNA-binding domain superfamily/Winged helix DNA-binding domain"/>
    <property type="match status" value="1"/>
</dbReference>
<dbReference type="AlphaFoldDB" id="A0A087CKY6"/>
<sequence>MTITLPNPTSRQQSTCCTPTETTIPRPAESRDLARRLKALSDPTRLQLLQLVAAHPGGRACICDLTEPLGVTQPTVSHHMKLLAESGFVTREQQGKWAHYTIRPEALNDIGQRLASLSHPCS</sequence>
<dbReference type="GO" id="GO:0003700">
    <property type="term" value="F:DNA-binding transcription factor activity"/>
    <property type="evidence" value="ECO:0007669"/>
    <property type="project" value="InterPro"/>
</dbReference>
<evidence type="ECO:0000256" key="1">
    <source>
        <dbReference type="ARBA" id="ARBA00023015"/>
    </source>
</evidence>
<dbReference type="CDD" id="cd00090">
    <property type="entry name" value="HTH_ARSR"/>
    <property type="match status" value="1"/>
</dbReference>
<protein>
    <submittedName>
        <fullName evidence="6">Bacterial regulatory protein, arsR family</fullName>
    </submittedName>
</protein>
<dbReference type="InterPro" id="IPR001845">
    <property type="entry name" value="HTH_ArsR_DNA-bd_dom"/>
</dbReference>
<dbReference type="SMART" id="SM00418">
    <property type="entry name" value="HTH_ARSR"/>
    <property type="match status" value="1"/>
</dbReference>
<dbReference type="SUPFAM" id="SSF46785">
    <property type="entry name" value="Winged helix' DNA-binding domain"/>
    <property type="match status" value="1"/>
</dbReference>
<dbReference type="OrthoDB" id="9799372at2"/>
<evidence type="ECO:0000313" key="6">
    <source>
        <dbReference type="EMBL" id="KFI83936.1"/>
    </source>
</evidence>
<evidence type="ECO:0000256" key="2">
    <source>
        <dbReference type="ARBA" id="ARBA00023125"/>
    </source>
</evidence>
<dbReference type="Pfam" id="PF01022">
    <property type="entry name" value="HTH_5"/>
    <property type="match status" value="1"/>
</dbReference>
<feature type="domain" description="HTH arsR-type" evidence="5">
    <location>
        <begin position="25"/>
        <end position="122"/>
    </location>
</feature>
<feature type="compositionally biased region" description="Polar residues" evidence="4">
    <location>
        <begin position="1"/>
        <end position="23"/>
    </location>
</feature>
<dbReference type="PROSITE" id="PS00846">
    <property type="entry name" value="HTH_ARSR_1"/>
    <property type="match status" value="1"/>
</dbReference>
<dbReference type="Proteomes" id="UP000029050">
    <property type="component" value="Unassembled WGS sequence"/>
</dbReference>
<feature type="region of interest" description="Disordered" evidence="4">
    <location>
        <begin position="1"/>
        <end position="25"/>
    </location>
</feature>
<gene>
    <name evidence="6" type="ORF">BPSY_2206</name>
</gene>
<dbReference type="GO" id="GO:0003677">
    <property type="term" value="F:DNA binding"/>
    <property type="evidence" value="ECO:0007669"/>
    <property type="project" value="UniProtKB-KW"/>
</dbReference>
<dbReference type="eggNOG" id="COG0640">
    <property type="taxonomic scope" value="Bacteria"/>
</dbReference>
<dbReference type="InterPro" id="IPR051081">
    <property type="entry name" value="HTH_MetalResp_TranReg"/>
</dbReference>
<evidence type="ECO:0000256" key="3">
    <source>
        <dbReference type="ARBA" id="ARBA00023163"/>
    </source>
</evidence>
<dbReference type="RefSeq" id="WP_081672841.1">
    <property type="nucleotide sequence ID" value="NZ_BAABVZ010000004.1"/>
</dbReference>